<protein>
    <submittedName>
        <fullName evidence="3">Polyisoprenoid-binding protein</fullName>
    </submittedName>
</protein>
<feature type="signal peptide" evidence="1">
    <location>
        <begin position="1"/>
        <end position="18"/>
    </location>
</feature>
<gene>
    <name evidence="3" type="ORF">BC343_14305</name>
</gene>
<reference evidence="3 4" key="1">
    <citation type="submission" date="2016-07" db="EMBL/GenBank/DDBJ databases">
        <title>Genomic analysis of zinc-resistant bacterium Mucilaginibacter pedocola TBZ30.</title>
        <authorList>
            <person name="Huang J."/>
            <person name="Tang J."/>
        </authorList>
    </citation>
    <scope>NUCLEOTIDE SEQUENCE [LARGE SCALE GENOMIC DNA]</scope>
    <source>
        <strain evidence="3 4">TBZ30</strain>
    </source>
</reference>
<dbReference type="InterPro" id="IPR007372">
    <property type="entry name" value="Lipid/polyisoprenoid-bd_YceI"/>
</dbReference>
<evidence type="ECO:0000256" key="1">
    <source>
        <dbReference type="SAM" id="SignalP"/>
    </source>
</evidence>
<accession>A0A1S9P8L2</accession>
<evidence type="ECO:0000259" key="2">
    <source>
        <dbReference type="SMART" id="SM00867"/>
    </source>
</evidence>
<comment type="caution">
    <text evidence="3">The sequence shown here is derived from an EMBL/GenBank/DDBJ whole genome shotgun (WGS) entry which is preliminary data.</text>
</comment>
<dbReference type="RefSeq" id="WP_078350575.1">
    <property type="nucleotide sequence ID" value="NZ_MBTF01000036.1"/>
</dbReference>
<dbReference type="AlphaFoldDB" id="A0A1S9P8L2"/>
<feature type="domain" description="Lipid/polyisoprenoid-binding YceI-like" evidence="2">
    <location>
        <begin position="22"/>
        <end position="178"/>
    </location>
</feature>
<keyword evidence="4" id="KW-1185">Reference proteome</keyword>
<organism evidence="3 4">
    <name type="scientific">Mucilaginibacter pedocola</name>
    <dbReference type="NCBI Taxonomy" id="1792845"/>
    <lineage>
        <taxon>Bacteria</taxon>
        <taxon>Pseudomonadati</taxon>
        <taxon>Bacteroidota</taxon>
        <taxon>Sphingobacteriia</taxon>
        <taxon>Sphingobacteriales</taxon>
        <taxon>Sphingobacteriaceae</taxon>
        <taxon>Mucilaginibacter</taxon>
    </lineage>
</organism>
<keyword evidence="1" id="KW-0732">Signal</keyword>
<dbReference type="Gene3D" id="2.40.128.110">
    <property type="entry name" value="Lipid/polyisoprenoid-binding, YceI-like"/>
    <property type="match status" value="1"/>
</dbReference>
<evidence type="ECO:0000313" key="3">
    <source>
        <dbReference type="EMBL" id="OOQ57285.1"/>
    </source>
</evidence>
<sequence>MKYICLILLAWLSIKNQASQDLYACKNVKVSLFSSAPLEDITASTSTGTSVYNPATGDLAFSVNIRSFQFPKSLMQEHFNENYMESDKYPKATFKGKIKETIDVTKNGTYPVTATGDLQVHGVTQTRTITGTAVVNNGTVSLSSEFMVKCADHKIEIPTLVFKKIAESIKMNVSGTYTVAKSS</sequence>
<dbReference type="Proteomes" id="UP000189739">
    <property type="component" value="Unassembled WGS sequence"/>
</dbReference>
<dbReference type="InterPro" id="IPR036761">
    <property type="entry name" value="TTHA0802/YceI-like_sf"/>
</dbReference>
<dbReference type="Pfam" id="PF04264">
    <property type="entry name" value="YceI"/>
    <property type="match status" value="1"/>
</dbReference>
<dbReference type="EMBL" id="MBTF01000036">
    <property type="protein sequence ID" value="OOQ57285.1"/>
    <property type="molecule type" value="Genomic_DNA"/>
</dbReference>
<evidence type="ECO:0000313" key="4">
    <source>
        <dbReference type="Proteomes" id="UP000189739"/>
    </source>
</evidence>
<dbReference type="SMART" id="SM00867">
    <property type="entry name" value="YceI"/>
    <property type="match status" value="1"/>
</dbReference>
<dbReference type="SUPFAM" id="SSF101874">
    <property type="entry name" value="YceI-like"/>
    <property type="match status" value="1"/>
</dbReference>
<feature type="chain" id="PRO_5013137327" evidence="1">
    <location>
        <begin position="19"/>
        <end position="183"/>
    </location>
</feature>
<dbReference type="PANTHER" id="PTHR34406:SF1">
    <property type="entry name" value="PROTEIN YCEI"/>
    <property type="match status" value="1"/>
</dbReference>
<dbReference type="OrthoDB" id="116832at2"/>
<dbReference type="STRING" id="1792845.BC343_14305"/>
<proteinExistence type="predicted"/>
<dbReference type="PANTHER" id="PTHR34406">
    <property type="entry name" value="PROTEIN YCEI"/>
    <property type="match status" value="1"/>
</dbReference>
<name>A0A1S9P8L2_9SPHI</name>